<keyword evidence="3" id="KW-0732">Signal</keyword>
<dbReference type="EMBL" id="VIWP01000005">
    <property type="protein sequence ID" value="TWF52342.1"/>
    <property type="molecule type" value="Genomic_DNA"/>
</dbReference>
<name>A0A561QPV6_9HYPH</name>
<dbReference type="PANTHER" id="PTHR39201">
    <property type="entry name" value="EXPORTED PROTEIN-RELATED"/>
    <property type="match status" value="1"/>
</dbReference>
<evidence type="ECO:0000256" key="2">
    <source>
        <dbReference type="ARBA" id="ARBA00022643"/>
    </source>
</evidence>
<dbReference type="RefSeq" id="WP_145640045.1">
    <property type="nucleotide sequence ID" value="NZ_VIWP01000005.1"/>
</dbReference>
<feature type="chain" id="PRO_5022108498" evidence="3">
    <location>
        <begin position="28"/>
        <end position="195"/>
    </location>
</feature>
<accession>A0A561QPV6</accession>
<dbReference type="Proteomes" id="UP000320653">
    <property type="component" value="Unassembled WGS sequence"/>
</dbReference>
<dbReference type="PROSITE" id="PS51318">
    <property type="entry name" value="TAT"/>
    <property type="match status" value="1"/>
</dbReference>
<keyword evidence="1" id="KW-0285">Flavoprotein</keyword>
<dbReference type="PROSITE" id="PS50902">
    <property type="entry name" value="FLAVODOXIN_LIKE"/>
    <property type="match status" value="1"/>
</dbReference>
<dbReference type="SUPFAM" id="SSF52218">
    <property type="entry name" value="Flavoproteins"/>
    <property type="match status" value="1"/>
</dbReference>
<dbReference type="InterPro" id="IPR006311">
    <property type="entry name" value="TAT_signal"/>
</dbReference>
<dbReference type="OrthoDB" id="9806505at2"/>
<comment type="caution">
    <text evidence="5">The sequence shown here is derived from an EMBL/GenBank/DDBJ whole genome shotgun (WGS) entry which is preliminary data.</text>
</comment>
<evidence type="ECO:0000256" key="3">
    <source>
        <dbReference type="SAM" id="SignalP"/>
    </source>
</evidence>
<evidence type="ECO:0000313" key="5">
    <source>
        <dbReference type="EMBL" id="TWF52342.1"/>
    </source>
</evidence>
<proteinExistence type="predicted"/>
<gene>
    <name evidence="5" type="ORF">FHW37_105446</name>
</gene>
<dbReference type="InterPro" id="IPR008254">
    <property type="entry name" value="Flavodoxin/NO_synth"/>
</dbReference>
<protein>
    <submittedName>
        <fullName evidence="5">Flavodoxin</fullName>
    </submittedName>
</protein>
<dbReference type="InterPro" id="IPR029039">
    <property type="entry name" value="Flavoprotein-like_sf"/>
</dbReference>
<keyword evidence="6" id="KW-1185">Reference proteome</keyword>
<sequence length="195" mass="21333">MPHDLDRRKLLKALPLTAAGLTLTAGAASAQSQSQPQPTGTSRTLVAYYSRTGNTAVIARQIRRARDGVLFDIKTLNPYPEDYEETVAQASRETKSGYLPPLGQFVASIRQYETIYLGFPIWGMTAPPVIRSFLRAHDLSGKTIMPFITHGGYGLGNSMDIVTSLAEGADVRPAFSMEADQEKRTLQQVTGWLTS</sequence>
<evidence type="ECO:0000259" key="4">
    <source>
        <dbReference type="PROSITE" id="PS50902"/>
    </source>
</evidence>
<dbReference type="AlphaFoldDB" id="A0A561QPV6"/>
<dbReference type="Gene3D" id="3.40.50.360">
    <property type="match status" value="1"/>
</dbReference>
<evidence type="ECO:0000256" key="1">
    <source>
        <dbReference type="ARBA" id="ARBA00022630"/>
    </source>
</evidence>
<feature type="signal peptide" evidence="3">
    <location>
        <begin position="1"/>
        <end position="27"/>
    </location>
</feature>
<dbReference type="GO" id="GO:0010181">
    <property type="term" value="F:FMN binding"/>
    <property type="evidence" value="ECO:0007669"/>
    <property type="project" value="InterPro"/>
</dbReference>
<dbReference type="Pfam" id="PF12682">
    <property type="entry name" value="Flavodoxin_4"/>
    <property type="match status" value="1"/>
</dbReference>
<evidence type="ECO:0000313" key="6">
    <source>
        <dbReference type="Proteomes" id="UP000320653"/>
    </source>
</evidence>
<organism evidence="5 6">
    <name type="scientific">Neorhizobium alkalisoli</name>
    <dbReference type="NCBI Taxonomy" id="528178"/>
    <lineage>
        <taxon>Bacteria</taxon>
        <taxon>Pseudomonadati</taxon>
        <taxon>Pseudomonadota</taxon>
        <taxon>Alphaproteobacteria</taxon>
        <taxon>Hyphomicrobiales</taxon>
        <taxon>Rhizobiaceae</taxon>
        <taxon>Rhizobium/Agrobacterium group</taxon>
        <taxon>Neorhizobium</taxon>
    </lineage>
</organism>
<keyword evidence="2" id="KW-0288">FMN</keyword>
<dbReference type="PANTHER" id="PTHR39201:SF1">
    <property type="entry name" value="FLAVODOXIN-LIKE DOMAIN-CONTAINING PROTEIN"/>
    <property type="match status" value="1"/>
</dbReference>
<feature type="domain" description="Flavodoxin-like" evidence="4">
    <location>
        <begin position="44"/>
        <end position="195"/>
    </location>
</feature>
<reference evidence="5 6" key="1">
    <citation type="submission" date="2019-06" db="EMBL/GenBank/DDBJ databases">
        <title>Sorghum-associated microbial communities from plants grown in Nebraska, USA.</title>
        <authorList>
            <person name="Schachtman D."/>
        </authorList>
    </citation>
    <scope>NUCLEOTIDE SEQUENCE [LARGE SCALE GENOMIC DNA]</scope>
    <source>
        <strain evidence="5 6">1225</strain>
    </source>
</reference>